<accession>A0A176S1A2</accession>
<proteinExistence type="predicted"/>
<organism evidence="1 2">
    <name type="scientific">Candidatus Thiomargarita nelsonii</name>
    <dbReference type="NCBI Taxonomy" id="1003181"/>
    <lineage>
        <taxon>Bacteria</taxon>
        <taxon>Pseudomonadati</taxon>
        <taxon>Pseudomonadota</taxon>
        <taxon>Gammaproteobacteria</taxon>
        <taxon>Thiotrichales</taxon>
        <taxon>Thiotrichaceae</taxon>
        <taxon>Thiomargarita</taxon>
    </lineage>
</organism>
<sequence length="69" mass="7331">MVGLYSVATSPPSMMTDKAMTVSTAGKWLPFKANKMPANIITTKLSGNVKHAFLPMMSAQTPTNSIASK</sequence>
<keyword evidence="2" id="KW-1185">Reference proteome</keyword>
<gene>
    <name evidence="1" type="ORF">THIOM_002482</name>
</gene>
<name>A0A176S1A2_9GAMM</name>
<comment type="caution">
    <text evidence="1">The sequence shown here is derived from an EMBL/GenBank/DDBJ whole genome shotgun (WGS) entry which is preliminary data.</text>
</comment>
<reference evidence="1 2" key="1">
    <citation type="submission" date="2016-05" db="EMBL/GenBank/DDBJ databases">
        <title>Single-cell genome of chain-forming Candidatus Thiomargarita nelsonii and comparison to other large sulfur-oxidizing bacteria.</title>
        <authorList>
            <person name="Winkel M."/>
            <person name="Salman V."/>
            <person name="Woyke T."/>
            <person name="Schulz-Vogt H."/>
            <person name="Richter M."/>
            <person name="Flood B."/>
            <person name="Bailey J."/>
            <person name="Amann R."/>
            <person name="Mussmann M."/>
        </authorList>
    </citation>
    <scope>NUCLEOTIDE SEQUENCE [LARGE SCALE GENOMIC DNA]</scope>
    <source>
        <strain evidence="1 2">THI036</strain>
    </source>
</reference>
<protein>
    <submittedName>
        <fullName evidence="1">Uncharacterized protein</fullName>
    </submittedName>
</protein>
<dbReference type="EMBL" id="LUTY01001421">
    <property type="protein sequence ID" value="OAD21744.1"/>
    <property type="molecule type" value="Genomic_DNA"/>
</dbReference>
<evidence type="ECO:0000313" key="1">
    <source>
        <dbReference type="EMBL" id="OAD21744.1"/>
    </source>
</evidence>
<evidence type="ECO:0000313" key="2">
    <source>
        <dbReference type="Proteomes" id="UP000076962"/>
    </source>
</evidence>
<dbReference type="Proteomes" id="UP000076962">
    <property type="component" value="Unassembled WGS sequence"/>
</dbReference>
<dbReference type="AlphaFoldDB" id="A0A176S1A2"/>